<dbReference type="OrthoDB" id="5273779at2759"/>
<gene>
    <name evidence="1" type="ORF">DFL_006371</name>
</gene>
<dbReference type="AlphaFoldDB" id="A0A437A0S6"/>
<dbReference type="Proteomes" id="UP000283090">
    <property type="component" value="Unassembled WGS sequence"/>
</dbReference>
<evidence type="ECO:0000313" key="1">
    <source>
        <dbReference type="EMBL" id="RVD84632.1"/>
    </source>
</evidence>
<dbReference type="GeneID" id="93588682"/>
<organism evidence="1 2">
    <name type="scientific">Arthrobotrys flagrans</name>
    <name type="common">Nematode-trapping fungus</name>
    <name type="synonym">Trichothecium flagrans</name>
    <dbReference type="NCBI Taxonomy" id="97331"/>
    <lineage>
        <taxon>Eukaryota</taxon>
        <taxon>Fungi</taxon>
        <taxon>Dikarya</taxon>
        <taxon>Ascomycota</taxon>
        <taxon>Pezizomycotina</taxon>
        <taxon>Orbiliomycetes</taxon>
        <taxon>Orbiliales</taxon>
        <taxon>Orbiliaceae</taxon>
        <taxon>Arthrobotrys</taxon>
    </lineage>
</organism>
<dbReference type="STRING" id="97331.A0A437A0S6"/>
<accession>A0A437A0S6</accession>
<reference evidence="1 2" key="1">
    <citation type="submission" date="2019-01" db="EMBL/GenBank/DDBJ databases">
        <title>Intercellular communication is required for trap formation in the nematode-trapping fungus Duddingtonia flagrans.</title>
        <authorList>
            <person name="Youssar L."/>
            <person name="Wernet V."/>
            <person name="Hensel N."/>
            <person name="Hildebrandt H.-G."/>
            <person name="Fischer R."/>
        </authorList>
    </citation>
    <scope>NUCLEOTIDE SEQUENCE [LARGE SCALE GENOMIC DNA]</scope>
    <source>
        <strain evidence="1 2">CBS H-5679</strain>
    </source>
</reference>
<dbReference type="VEuPathDB" id="FungiDB:DFL_006371"/>
<dbReference type="RefSeq" id="XP_067490176.1">
    <property type="nucleotide sequence ID" value="XM_067635781.1"/>
</dbReference>
<evidence type="ECO:0000313" key="2">
    <source>
        <dbReference type="Proteomes" id="UP000283090"/>
    </source>
</evidence>
<dbReference type="EMBL" id="SAEB01000007">
    <property type="protein sequence ID" value="RVD84632.1"/>
    <property type="molecule type" value="Genomic_DNA"/>
</dbReference>
<name>A0A437A0S6_ARTFL</name>
<protein>
    <submittedName>
        <fullName evidence="1">Uncharacterized protein</fullName>
    </submittedName>
</protein>
<sequence>MSNPVSFLQTLNRRLKESERISGITSVGSPAPPQTQFKQRSILSEIYEKLLDVANVGYVGLHQDLLHGALEGVAIPLNAVLEFEKILQRLVENLRVKEKTSYESQQYWAMITVFTYIPETEAIQATIRTLAFTISRDAYKFIDRKSSLESVKIKTTSERAQYDFNDRIWAAIKGVLSEEMLKKGEQDLRALLLQPLDIPV</sequence>
<proteinExistence type="predicted"/>
<keyword evidence="2" id="KW-1185">Reference proteome</keyword>
<comment type="caution">
    <text evidence="1">The sequence shown here is derived from an EMBL/GenBank/DDBJ whole genome shotgun (WGS) entry which is preliminary data.</text>
</comment>